<keyword evidence="2 5" id="KW-0812">Transmembrane</keyword>
<dbReference type="Proteomes" id="UP000074108">
    <property type="component" value="Unassembled WGS sequence"/>
</dbReference>
<keyword evidence="3 5" id="KW-1133">Transmembrane helix</keyword>
<evidence type="ECO:0000256" key="2">
    <source>
        <dbReference type="ARBA" id="ARBA00022692"/>
    </source>
</evidence>
<evidence type="ECO:0000313" key="6">
    <source>
        <dbReference type="EMBL" id="KUP04146.1"/>
    </source>
</evidence>
<comment type="subcellular location">
    <subcellularLocation>
        <location evidence="1">Membrane</location>
        <topology evidence="1">Multi-pass membrane protein</topology>
    </subcellularLocation>
</comment>
<feature type="transmembrane region" description="Helical" evidence="5">
    <location>
        <begin position="42"/>
        <end position="64"/>
    </location>
</feature>
<name>A0A147K4A2_9BACI</name>
<accession>A0A147K4A2</accession>
<feature type="transmembrane region" description="Helical" evidence="5">
    <location>
        <begin position="96"/>
        <end position="113"/>
    </location>
</feature>
<gene>
    <name evidence="6" type="ORF">Q75_16300</name>
</gene>
<evidence type="ECO:0000256" key="5">
    <source>
        <dbReference type="SAM" id="Phobius"/>
    </source>
</evidence>
<dbReference type="EMBL" id="LDYG01000053">
    <property type="protein sequence ID" value="KUP04146.1"/>
    <property type="molecule type" value="Genomic_DNA"/>
</dbReference>
<dbReference type="InterPro" id="IPR032808">
    <property type="entry name" value="DoxX"/>
</dbReference>
<proteinExistence type="predicted"/>
<sequence>MTYVIWVLQAILIYFFLSAGFLKLIGSKKSQGIFTYLNLPKWFMYVTGFVEVVGALLLFVGFWLADYALAGALVLSVTAIGGTLAHIRIKDSFKNMWMIVLLGLIAFVLVYLQL</sequence>
<organism evidence="6 7">
    <name type="scientific">Bacillus coahuilensis p1.1.43</name>
    <dbReference type="NCBI Taxonomy" id="1150625"/>
    <lineage>
        <taxon>Bacteria</taxon>
        <taxon>Bacillati</taxon>
        <taxon>Bacillota</taxon>
        <taxon>Bacilli</taxon>
        <taxon>Bacillales</taxon>
        <taxon>Bacillaceae</taxon>
        <taxon>Bacillus</taxon>
    </lineage>
</organism>
<reference evidence="6 7" key="1">
    <citation type="journal article" date="2016" name="Front. Microbiol.">
        <title>Microevolution Analysis of Bacillus coahuilensis Unveils Differences in Phosphorus Acquisition Strategies and Their Regulation.</title>
        <authorList>
            <person name="Gomez-Lunar Z."/>
            <person name="Hernandez-Gonzalez I."/>
            <person name="Rodriguez-Torres M.D."/>
            <person name="Souza V."/>
            <person name="Olmedo-Alvarez G."/>
        </authorList>
    </citation>
    <scope>NUCLEOTIDE SEQUENCE [LARGE SCALE GENOMIC DNA]</scope>
    <source>
        <strain evidence="7">p1.1.43</strain>
    </source>
</reference>
<keyword evidence="4 5" id="KW-0472">Membrane</keyword>
<evidence type="ECO:0008006" key="8">
    <source>
        <dbReference type="Google" id="ProtNLM"/>
    </source>
</evidence>
<dbReference type="STRING" id="1150625.Q75_16300"/>
<dbReference type="GO" id="GO:0016020">
    <property type="term" value="C:membrane"/>
    <property type="evidence" value="ECO:0007669"/>
    <property type="project" value="UniProtKB-SubCell"/>
</dbReference>
<dbReference type="PATRIC" id="fig|1150625.3.peg.3423"/>
<feature type="transmembrane region" description="Helical" evidence="5">
    <location>
        <begin position="70"/>
        <end position="89"/>
    </location>
</feature>
<dbReference type="OrthoDB" id="2454358at2"/>
<evidence type="ECO:0000313" key="7">
    <source>
        <dbReference type="Proteomes" id="UP000074108"/>
    </source>
</evidence>
<dbReference type="RefSeq" id="WP_059351996.1">
    <property type="nucleotide sequence ID" value="NZ_LDYG01000053.1"/>
</dbReference>
<keyword evidence="7" id="KW-1185">Reference proteome</keyword>
<dbReference type="AlphaFoldDB" id="A0A147K4A2"/>
<dbReference type="Pfam" id="PF13564">
    <property type="entry name" value="DoxX_2"/>
    <property type="match status" value="1"/>
</dbReference>
<feature type="transmembrane region" description="Helical" evidence="5">
    <location>
        <begin position="6"/>
        <end position="22"/>
    </location>
</feature>
<evidence type="ECO:0000256" key="4">
    <source>
        <dbReference type="ARBA" id="ARBA00023136"/>
    </source>
</evidence>
<evidence type="ECO:0000256" key="3">
    <source>
        <dbReference type="ARBA" id="ARBA00022989"/>
    </source>
</evidence>
<evidence type="ECO:0000256" key="1">
    <source>
        <dbReference type="ARBA" id="ARBA00004141"/>
    </source>
</evidence>
<protein>
    <recommendedName>
        <fullName evidence="8">DoxX family protein</fullName>
    </recommendedName>
</protein>
<comment type="caution">
    <text evidence="6">The sequence shown here is derived from an EMBL/GenBank/DDBJ whole genome shotgun (WGS) entry which is preliminary data.</text>
</comment>